<dbReference type="Gene3D" id="3.40.390.10">
    <property type="entry name" value="Collagenase (Catalytic Domain)"/>
    <property type="match status" value="1"/>
</dbReference>
<dbReference type="InterPro" id="IPR025282">
    <property type="entry name" value="DUF4214"/>
</dbReference>
<evidence type="ECO:0000259" key="6">
    <source>
        <dbReference type="Pfam" id="PF13946"/>
    </source>
</evidence>
<evidence type="ECO:0000259" key="5">
    <source>
        <dbReference type="Pfam" id="PF00413"/>
    </source>
</evidence>
<feature type="domain" description="Peptidase M10 metallopeptidase" evidence="5">
    <location>
        <begin position="55"/>
        <end position="171"/>
    </location>
</feature>
<dbReference type="Gene3D" id="1.10.3130.20">
    <property type="entry name" value="Phycobilisome linker domain"/>
    <property type="match status" value="1"/>
</dbReference>
<dbReference type="SUPFAM" id="SSF55486">
    <property type="entry name" value="Metalloproteases ('zincins'), catalytic domain"/>
    <property type="match status" value="1"/>
</dbReference>
<keyword evidence="3" id="KW-0378">Hydrolase</keyword>
<keyword evidence="2" id="KW-0479">Metal-binding</keyword>
<reference evidence="7 8" key="1">
    <citation type="submission" date="2020-03" db="EMBL/GenBank/DDBJ databases">
        <title>Genomic Encyclopedia of Type Strains, Phase IV (KMG-IV): sequencing the most valuable type-strain genomes for metagenomic binning, comparative biology and taxonomic classification.</title>
        <authorList>
            <person name="Goeker M."/>
        </authorList>
    </citation>
    <scope>NUCLEOTIDE SEQUENCE [LARGE SCALE GENOMIC DNA]</scope>
    <source>
        <strain evidence="7 8">DSM 103870</strain>
    </source>
</reference>
<dbReference type="InterPro" id="IPR001343">
    <property type="entry name" value="Hemolysn_Ca-bd"/>
</dbReference>
<dbReference type="SUPFAM" id="SSF51120">
    <property type="entry name" value="beta-Roll"/>
    <property type="match status" value="1"/>
</dbReference>
<comment type="caution">
    <text evidence="7">The sequence shown here is derived from an EMBL/GenBank/DDBJ whole genome shotgun (WGS) entry which is preliminary data.</text>
</comment>
<keyword evidence="4" id="KW-0862">Zinc</keyword>
<evidence type="ECO:0000313" key="8">
    <source>
        <dbReference type="Proteomes" id="UP001429580"/>
    </source>
</evidence>
<evidence type="ECO:0000313" key="7">
    <source>
        <dbReference type="EMBL" id="NIJ58726.1"/>
    </source>
</evidence>
<gene>
    <name evidence="7" type="ORF">FHS82_002574</name>
</gene>
<protein>
    <recommendedName>
        <fullName evidence="9">DUF4214 domain-containing protein</fullName>
    </recommendedName>
</protein>
<dbReference type="InterPro" id="IPR038255">
    <property type="entry name" value="PBS_linker_sf"/>
</dbReference>
<dbReference type="RefSeq" id="WP_166953377.1">
    <property type="nucleotide sequence ID" value="NZ_JAASQI010000005.1"/>
</dbReference>
<keyword evidence="8" id="KW-1185">Reference proteome</keyword>
<evidence type="ECO:0000256" key="1">
    <source>
        <dbReference type="ARBA" id="ARBA00022670"/>
    </source>
</evidence>
<name>A0ABX0V0M4_9HYPH</name>
<evidence type="ECO:0000256" key="2">
    <source>
        <dbReference type="ARBA" id="ARBA00022723"/>
    </source>
</evidence>
<evidence type="ECO:0000256" key="3">
    <source>
        <dbReference type="ARBA" id="ARBA00022801"/>
    </source>
</evidence>
<dbReference type="Pfam" id="PF00353">
    <property type="entry name" value="HemolysinCabind"/>
    <property type="match status" value="1"/>
</dbReference>
<sequence>MATIVSDYTALLSGTSWLPDKGQPIILTYSFSTSAAPGVRNDRPNAVASFSPLTEAEKNIVRAGLQEWSGVSGVIFIETYQNEGDLTFGAYNLDLIYGRNVSGLSGYPSAAGSRNEGGYVASSYGDGRDGFSGDVMIDRDVRLDVAGELQFRTVVTHEIGHILGLKHPFDGDIRLHRDLDNGEHTVMSYNQAGDGGIAHLDIDAVRVLYGDESAKERLHWSWDAGSETLYQWGSVGSEFIRGTSANDVIDTGGGRDGVWAGAGNDRVIAYDQPVSASGGAGFDVFVTGLAHAAVTLSGNIDSFVIVPADRQASADWPGQVLESFERIAFSDGTLALDVRGSAGQAYRLYQAAFDRTPDTVGLNYWVDVLDAGNGLQYVADRFIDSREFALLYGKDVSNAGFVDSLYRNILGRDGDTGGIAFWNEQLDSGQRSRTDVLIGFSESDENVVGVAPAVEHGIWLG</sequence>
<dbReference type="Pfam" id="PF13946">
    <property type="entry name" value="DUF4214"/>
    <property type="match status" value="1"/>
</dbReference>
<feature type="domain" description="DUF4214" evidence="6">
    <location>
        <begin position="379"/>
        <end position="447"/>
    </location>
</feature>
<proteinExistence type="predicted"/>
<organism evidence="7 8">
    <name type="scientific">Pseudochelatococcus lubricantis</name>
    <dbReference type="NCBI Taxonomy" id="1538102"/>
    <lineage>
        <taxon>Bacteria</taxon>
        <taxon>Pseudomonadati</taxon>
        <taxon>Pseudomonadota</taxon>
        <taxon>Alphaproteobacteria</taxon>
        <taxon>Hyphomicrobiales</taxon>
        <taxon>Chelatococcaceae</taxon>
        <taxon>Pseudochelatococcus</taxon>
    </lineage>
</organism>
<dbReference type="EMBL" id="JAASQI010000005">
    <property type="protein sequence ID" value="NIJ58726.1"/>
    <property type="molecule type" value="Genomic_DNA"/>
</dbReference>
<evidence type="ECO:0000256" key="4">
    <source>
        <dbReference type="ARBA" id="ARBA00022833"/>
    </source>
</evidence>
<accession>A0ABX0V0M4</accession>
<dbReference type="InterPro" id="IPR024079">
    <property type="entry name" value="MetalloPept_cat_dom_sf"/>
</dbReference>
<evidence type="ECO:0008006" key="9">
    <source>
        <dbReference type="Google" id="ProtNLM"/>
    </source>
</evidence>
<keyword evidence="1" id="KW-0645">Protease</keyword>
<dbReference type="InterPro" id="IPR011049">
    <property type="entry name" value="Serralysin-like_metalloprot_C"/>
</dbReference>
<dbReference type="Proteomes" id="UP001429580">
    <property type="component" value="Unassembled WGS sequence"/>
</dbReference>
<dbReference type="Pfam" id="PF00413">
    <property type="entry name" value="Peptidase_M10"/>
    <property type="match status" value="1"/>
</dbReference>
<dbReference type="InterPro" id="IPR001818">
    <property type="entry name" value="Pept_M10_metallopeptidase"/>
</dbReference>